<dbReference type="Pfam" id="PF04442">
    <property type="entry name" value="CtaG_Cox11"/>
    <property type="match status" value="1"/>
</dbReference>
<evidence type="ECO:0000256" key="3">
    <source>
        <dbReference type="ARBA" id="ARBA00022692"/>
    </source>
</evidence>
<dbReference type="SUPFAM" id="SSF110111">
    <property type="entry name" value="Ctag/Cox11"/>
    <property type="match status" value="1"/>
</dbReference>
<proteinExistence type="inferred from homology"/>
<dbReference type="Gene3D" id="2.60.370.10">
    <property type="entry name" value="Ctag/Cox11"/>
    <property type="match status" value="1"/>
</dbReference>
<dbReference type="STRING" id="1764295.A0A5B8MR91"/>
<name>A0A5B8MR91_9CHLO</name>
<dbReference type="NCBIfam" id="NF003465">
    <property type="entry name" value="PRK05089.1"/>
    <property type="match status" value="1"/>
</dbReference>
<dbReference type="Proteomes" id="UP000316726">
    <property type="component" value="Chromosome 9"/>
</dbReference>
<dbReference type="InterPro" id="IPR007533">
    <property type="entry name" value="Cyt_c_oxidase_assmbl_CtaG"/>
</dbReference>
<evidence type="ECO:0000256" key="6">
    <source>
        <dbReference type="SAM" id="Phobius"/>
    </source>
</evidence>
<keyword evidence="8" id="KW-1185">Reference proteome</keyword>
<dbReference type="HAMAP" id="MF_00155">
    <property type="entry name" value="CtaG"/>
    <property type="match status" value="1"/>
</dbReference>
<evidence type="ECO:0000256" key="2">
    <source>
        <dbReference type="ARBA" id="ARBA00004243"/>
    </source>
</evidence>
<keyword evidence="3 6" id="KW-0812">Transmembrane</keyword>
<comment type="subcellular location">
    <subcellularLocation>
        <location evidence="2">Mitochondrion inner membrane</location>
        <topology evidence="2">Single-pass membrane protein</topology>
        <orientation evidence="2">Intermembrane side</orientation>
    </subcellularLocation>
</comment>
<organism evidence="7 8">
    <name type="scientific">Chloropicon primus</name>
    <dbReference type="NCBI Taxonomy" id="1764295"/>
    <lineage>
        <taxon>Eukaryota</taxon>
        <taxon>Viridiplantae</taxon>
        <taxon>Chlorophyta</taxon>
        <taxon>Chloropicophyceae</taxon>
        <taxon>Chloropicales</taxon>
        <taxon>Chloropicaceae</taxon>
        <taxon>Chloropicon</taxon>
    </lineage>
</organism>
<protein>
    <submittedName>
        <fullName evidence="7">Cytochrome c oxidase assembly protein</fullName>
    </submittedName>
</protein>
<dbReference type="AlphaFoldDB" id="A0A5B8MR91"/>
<dbReference type="FunFam" id="2.60.370.10:FF:000001">
    <property type="entry name" value="COX11 cytochrome c oxidase assembly homolog"/>
    <property type="match status" value="1"/>
</dbReference>
<dbReference type="EMBL" id="CP031042">
    <property type="protein sequence ID" value="QDZ22996.1"/>
    <property type="molecule type" value="Genomic_DNA"/>
</dbReference>
<keyword evidence="4 6" id="KW-1133">Transmembrane helix</keyword>
<dbReference type="GO" id="GO:0005507">
    <property type="term" value="F:copper ion binding"/>
    <property type="evidence" value="ECO:0007669"/>
    <property type="project" value="InterPro"/>
</dbReference>
<keyword evidence="5 6" id="KW-0472">Membrane</keyword>
<reference evidence="7 8" key="1">
    <citation type="submission" date="2018-07" db="EMBL/GenBank/DDBJ databases">
        <title>The complete nuclear genome of the prasinophyte Chloropicon primus (CCMP1205).</title>
        <authorList>
            <person name="Pombert J.-F."/>
            <person name="Otis C."/>
            <person name="Turmel M."/>
            <person name="Lemieux C."/>
        </authorList>
    </citation>
    <scope>NUCLEOTIDE SEQUENCE [LARGE SCALE GENOMIC DNA]</scope>
    <source>
        <strain evidence="7 8">CCMP1205</strain>
    </source>
</reference>
<evidence type="ECO:0000313" key="8">
    <source>
        <dbReference type="Proteomes" id="UP000316726"/>
    </source>
</evidence>
<evidence type="ECO:0000256" key="4">
    <source>
        <dbReference type="ARBA" id="ARBA00022989"/>
    </source>
</evidence>
<dbReference type="OrthoDB" id="1704689at2759"/>
<dbReference type="PANTHER" id="PTHR21320:SF3">
    <property type="entry name" value="CYTOCHROME C OXIDASE ASSEMBLY PROTEIN COX11, MITOCHONDRIAL-RELATED"/>
    <property type="match status" value="1"/>
</dbReference>
<dbReference type="PANTHER" id="PTHR21320">
    <property type="entry name" value="CYTOCHROME C OXIDASE ASSEMBLY PROTEIN COX11-RELATED"/>
    <property type="match status" value="1"/>
</dbReference>
<dbReference type="InterPro" id="IPR023471">
    <property type="entry name" value="CtaG/Cox11_dom_sf"/>
</dbReference>
<evidence type="ECO:0000313" key="7">
    <source>
        <dbReference type="EMBL" id="QDZ22996.1"/>
    </source>
</evidence>
<dbReference type="GO" id="GO:0005743">
    <property type="term" value="C:mitochondrial inner membrane"/>
    <property type="evidence" value="ECO:0007669"/>
    <property type="project" value="UniProtKB-SubCell"/>
</dbReference>
<feature type="transmembrane region" description="Helical" evidence="6">
    <location>
        <begin position="83"/>
        <end position="101"/>
    </location>
</feature>
<evidence type="ECO:0000256" key="5">
    <source>
        <dbReference type="ARBA" id="ARBA00023136"/>
    </source>
</evidence>
<gene>
    <name evidence="7" type="ORF">A3770_09p55140</name>
</gene>
<sequence length="270" mass="29835">MLRCVRTASRLVSAAEATTSQAAVVRKEVVGMKPLEGPLVGSVRTVGSPRWFSGSGAQTGSKQARLHLEQKSREARRKAVENASYLTAIVIGMVGLTYASVPLYRMFCQATGYGGTTQRALTLEEKLAREDAEEDLSASAAAAERSLTVHFNADITSGMHWKFTPTQKKVRTTPGESTLAFYTVKNLSDKAVTGVSTYNVTPQKAGVYFNKIQCFCFEEQRLRPNEEIDMPVFFYIDREFATDPNMSDVTSLTLSYTFFKVSEEDGDEEE</sequence>
<evidence type="ECO:0000256" key="1">
    <source>
        <dbReference type="ARBA" id="ARBA00004007"/>
    </source>
</evidence>
<accession>A0A5B8MR91</accession>
<comment type="function">
    <text evidence="1">Exerts its effect at some terminal stage of cytochrome c oxidase synthesis, probably by being involved in the insertion of the copper B into subunit I.</text>
</comment>